<dbReference type="InterPro" id="IPR029119">
    <property type="entry name" value="MutY_C"/>
</dbReference>
<dbReference type="Gene3D" id="1.10.1670.10">
    <property type="entry name" value="Helix-hairpin-Helix base-excision DNA repair enzymes (C-terminal)"/>
    <property type="match status" value="1"/>
</dbReference>
<dbReference type="PANTHER" id="PTHR42944">
    <property type="entry name" value="ADENINE DNA GLYCOSYLASE"/>
    <property type="match status" value="1"/>
</dbReference>
<evidence type="ECO:0000256" key="11">
    <source>
        <dbReference type="ARBA" id="ARBA00023014"/>
    </source>
</evidence>
<dbReference type="SMART" id="SM00478">
    <property type="entry name" value="ENDO3c"/>
    <property type="match status" value="1"/>
</dbReference>
<keyword evidence="12" id="KW-0234">DNA repair</keyword>
<organism evidence="16 17">
    <name type="scientific">Selenomonas ruminantium</name>
    <dbReference type="NCBI Taxonomy" id="971"/>
    <lineage>
        <taxon>Bacteria</taxon>
        <taxon>Bacillati</taxon>
        <taxon>Bacillota</taxon>
        <taxon>Negativicutes</taxon>
        <taxon>Selenomonadales</taxon>
        <taxon>Selenomonadaceae</taxon>
        <taxon>Selenomonas</taxon>
    </lineage>
</organism>
<dbReference type="SUPFAM" id="SSF55811">
    <property type="entry name" value="Nudix"/>
    <property type="match status" value="1"/>
</dbReference>
<sequence length="373" mass="41797">MLQTITIPHTELIPEILQKLPGWYRSQADLRELPWRKSPTPYHTWLSEIMLQQTRASAVIPYYERFLASLPDIAALAACDDEALMKLWQGLGYYSRARNLKKAATIICQEHNGKIPQDFKTLLALPGIGRYTASAIGSIAFGQPWPAVDGNVLRVLSRALASTADIALPATKNSMEQALLPHYPQGETAGDLNQAFMDLGATICLPKGTPHCPRCPLEKICLAHAEGLEQELPRKSSPQKRRRENRTILLLIQGDTVALHKRPPQGLLAGLWEFPNLEGKLNKAAIKEWLQTQGLSAKHIQKLSTAKHVFSHIEWHLSGWRIELTPPSDHILQENSLPVIWVTQKELAEKYSLPSAFHYYLPKICSIEEGISL</sequence>
<dbReference type="SUPFAM" id="SSF48150">
    <property type="entry name" value="DNA-glycosylase"/>
    <property type="match status" value="1"/>
</dbReference>
<dbReference type="Gene3D" id="1.10.340.30">
    <property type="entry name" value="Hypothetical protein, domain 2"/>
    <property type="match status" value="1"/>
</dbReference>
<dbReference type="Proteomes" id="UP000761380">
    <property type="component" value="Unassembled WGS sequence"/>
</dbReference>
<name>A0A927ZVF4_SELRU</name>
<keyword evidence="10 14" id="KW-0408">Iron</keyword>
<evidence type="ECO:0000256" key="14">
    <source>
        <dbReference type="RuleBase" id="RU365096"/>
    </source>
</evidence>
<dbReference type="GO" id="GO:0035485">
    <property type="term" value="F:adenine/guanine mispair binding"/>
    <property type="evidence" value="ECO:0007669"/>
    <property type="project" value="TreeGrafter"/>
</dbReference>
<evidence type="ECO:0000256" key="8">
    <source>
        <dbReference type="ARBA" id="ARBA00022763"/>
    </source>
</evidence>
<gene>
    <name evidence="16" type="primary">mutY</name>
    <name evidence="16" type="ORF">E7201_10145</name>
</gene>
<feature type="domain" description="HhH-GPD" evidence="15">
    <location>
        <begin position="50"/>
        <end position="202"/>
    </location>
</feature>
<dbReference type="Pfam" id="PF14815">
    <property type="entry name" value="NUDIX_4"/>
    <property type="match status" value="1"/>
</dbReference>
<comment type="cofactor">
    <cofactor evidence="14">
        <name>[4Fe-4S] cluster</name>
        <dbReference type="ChEBI" id="CHEBI:49883"/>
    </cofactor>
    <text evidence="14">Binds 1 [4Fe-4S] cluster.</text>
</comment>
<dbReference type="InterPro" id="IPR003265">
    <property type="entry name" value="HhH-GPD_domain"/>
</dbReference>
<dbReference type="NCBIfam" id="TIGR01084">
    <property type="entry name" value="mutY"/>
    <property type="match status" value="1"/>
</dbReference>
<comment type="catalytic activity">
    <reaction evidence="1 14">
        <text>Hydrolyzes free adenine bases from 7,8-dihydro-8-oxoguanine:adenine mismatched double-stranded DNA, leaving an apurinic site.</text>
        <dbReference type="EC" id="3.2.2.31"/>
    </reaction>
</comment>
<keyword evidence="11" id="KW-0411">Iron-sulfur</keyword>
<keyword evidence="8 14" id="KW-0227">DNA damage</keyword>
<dbReference type="GO" id="GO:0034039">
    <property type="term" value="F:8-oxo-7,8-dihydroguanine DNA N-glycosylase activity"/>
    <property type="evidence" value="ECO:0007669"/>
    <property type="project" value="TreeGrafter"/>
</dbReference>
<dbReference type="GO" id="GO:0000701">
    <property type="term" value="F:purine-specific mismatch base pair DNA N-glycosylase activity"/>
    <property type="evidence" value="ECO:0007669"/>
    <property type="project" value="UniProtKB-EC"/>
</dbReference>
<dbReference type="EMBL" id="SVBY01000091">
    <property type="protein sequence ID" value="MBE6093500.1"/>
    <property type="molecule type" value="Genomic_DNA"/>
</dbReference>
<dbReference type="GO" id="GO:0032357">
    <property type="term" value="F:oxidized purine DNA binding"/>
    <property type="evidence" value="ECO:0007669"/>
    <property type="project" value="TreeGrafter"/>
</dbReference>
<keyword evidence="13 14" id="KW-0326">Glycosidase</keyword>
<evidence type="ECO:0000259" key="15">
    <source>
        <dbReference type="SMART" id="SM00478"/>
    </source>
</evidence>
<dbReference type="PANTHER" id="PTHR42944:SF1">
    <property type="entry name" value="ADENINE DNA GLYCOSYLASE"/>
    <property type="match status" value="1"/>
</dbReference>
<dbReference type="GO" id="GO:0006298">
    <property type="term" value="P:mismatch repair"/>
    <property type="evidence" value="ECO:0007669"/>
    <property type="project" value="TreeGrafter"/>
</dbReference>
<dbReference type="InterPro" id="IPR044298">
    <property type="entry name" value="MIG/MutY"/>
</dbReference>
<evidence type="ECO:0000256" key="13">
    <source>
        <dbReference type="ARBA" id="ARBA00023295"/>
    </source>
</evidence>
<dbReference type="Gene3D" id="3.90.79.10">
    <property type="entry name" value="Nucleoside Triphosphate Pyrophosphohydrolase"/>
    <property type="match status" value="1"/>
</dbReference>
<evidence type="ECO:0000256" key="1">
    <source>
        <dbReference type="ARBA" id="ARBA00000843"/>
    </source>
</evidence>
<dbReference type="CDD" id="cd00056">
    <property type="entry name" value="ENDO3c"/>
    <property type="match status" value="1"/>
</dbReference>
<evidence type="ECO:0000256" key="9">
    <source>
        <dbReference type="ARBA" id="ARBA00022801"/>
    </source>
</evidence>
<dbReference type="GO" id="GO:0051539">
    <property type="term" value="F:4 iron, 4 sulfur cluster binding"/>
    <property type="evidence" value="ECO:0007669"/>
    <property type="project" value="UniProtKB-UniRule"/>
</dbReference>
<keyword evidence="7" id="KW-0479">Metal-binding</keyword>
<dbReference type="InterPro" id="IPR011257">
    <property type="entry name" value="DNA_glycosylase"/>
</dbReference>
<comment type="similarity">
    <text evidence="3 14">Belongs to the Nth/MutY family.</text>
</comment>
<dbReference type="Pfam" id="PF00730">
    <property type="entry name" value="HhH-GPD"/>
    <property type="match status" value="1"/>
</dbReference>
<evidence type="ECO:0000313" key="17">
    <source>
        <dbReference type="Proteomes" id="UP000761380"/>
    </source>
</evidence>
<protein>
    <recommendedName>
        <fullName evidence="5 14">Adenine DNA glycosylase</fullName>
        <ecNumber evidence="4 14">3.2.2.31</ecNumber>
    </recommendedName>
</protein>
<dbReference type="InterPro" id="IPR004036">
    <property type="entry name" value="Endonuclease-III-like_CS2"/>
</dbReference>
<keyword evidence="6" id="KW-0004">4Fe-4S</keyword>
<evidence type="ECO:0000256" key="4">
    <source>
        <dbReference type="ARBA" id="ARBA00012045"/>
    </source>
</evidence>
<dbReference type="InterPro" id="IPR005760">
    <property type="entry name" value="A/G_AdeGlyc_MutY"/>
</dbReference>
<dbReference type="InterPro" id="IPR000445">
    <property type="entry name" value="HhH_motif"/>
</dbReference>
<proteinExistence type="inferred from homology"/>
<accession>A0A927ZVF4</accession>
<dbReference type="GO" id="GO:0046872">
    <property type="term" value="F:metal ion binding"/>
    <property type="evidence" value="ECO:0007669"/>
    <property type="project" value="UniProtKB-UniRule"/>
</dbReference>
<evidence type="ECO:0000256" key="5">
    <source>
        <dbReference type="ARBA" id="ARBA00022023"/>
    </source>
</evidence>
<evidence type="ECO:0000256" key="12">
    <source>
        <dbReference type="ARBA" id="ARBA00023204"/>
    </source>
</evidence>
<evidence type="ECO:0000256" key="3">
    <source>
        <dbReference type="ARBA" id="ARBA00008343"/>
    </source>
</evidence>
<reference evidence="16" key="1">
    <citation type="submission" date="2019-04" db="EMBL/GenBank/DDBJ databases">
        <title>Evolution of Biomass-Degrading Anaerobic Consortia Revealed by Metagenomics.</title>
        <authorList>
            <person name="Peng X."/>
        </authorList>
    </citation>
    <scope>NUCLEOTIDE SEQUENCE</scope>
    <source>
        <strain evidence="16">SIG240</strain>
    </source>
</reference>
<dbReference type="CDD" id="cd03431">
    <property type="entry name" value="NUDIX_DNA_Glycosylase_C-MutY"/>
    <property type="match status" value="1"/>
</dbReference>
<keyword evidence="9" id="KW-0378">Hydrolase</keyword>
<dbReference type="GO" id="GO:0006284">
    <property type="term" value="P:base-excision repair"/>
    <property type="evidence" value="ECO:0007669"/>
    <property type="project" value="UniProtKB-UniRule"/>
</dbReference>
<evidence type="ECO:0000256" key="10">
    <source>
        <dbReference type="ARBA" id="ARBA00023004"/>
    </source>
</evidence>
<dbReference type="InterPro" id="IPR015797">
    <property type="entry name" value="NUDIX_hydrolase-like_dom_sf"/>
</dbReference>
<comment type="function">
    <text evidence="2">Adenine glycosylase active on G-A mispairs. MutY also corrects error-prone DNA synthesis past GO lesions which are due to the oxidatively damaged form of guanine: 7,8-dihydro-8-oxoguanine (8-oxo-dGTP).</text>
</comment>
<dbReference type="AlphaFoldDB" id="A0A927ZVF4"/>
<dbReference type="EC" id="3.2.2.31" evidence="4 14"/>
<comment type="caution">
    <text evidence="16">The sequence shown here is derived from an EMBL/GenBank/DDBJ whole genome shotgun (WGS) entry which is preliminary data.</text>
</comment>
<evidence type="ECO:0000256" key="2">
    <source>
        <dbReference type="ARBA" id="ARBA00002933"/>
    </source>
</evidence>
<dbReference type="PROSITE" id="PS01155">
    <property type="entry name" value="ENDONUCLEASE_III_2"/>
    <property type="match status" value="1"/>
</dbReference>
<evidence type="ECO:0000256" key="7">
    <source>
        <dbReference type="ARBA" id="ARBA00022723"/>
    </source>
</evidence>
<dbReference type="Pfam" id="PF00633">
    <property type="entry name" value="HHH"/>
    <property type="match status" value="1"/>
</dbReference>
<dbReference type="FunFam" id="1.10.340.30:FF:000002">
    <property type="entry name" value="Adenine DNA glycosylase"/>
    <property type="match status" value="1"/>
</dbReference>
<evidence type="ECO:0000256" key="6">
    <source>
        <dbReference type="ARBA" id="ARBA00022485"/>
    </source>
</evidence>
<evidence type="ECO:0000313" key="16">
    <source>
        <dbReference type="EMBL" id="MBE6093500.1"/>
    </source>
</evidence>
<dbReference type="InterPro" id="IPR023170">
    <property type="entry name" value="HhH_base_excis_C"/>
</dbReference>